<dbReference type="EMBL" id="CDMY01000626">
    <property type="protein sequence ID" value="CEM27068.1"/>
    <property type="molecule type" value="Genomic_DNA"/>
</dbReference>
<name>A0A0G4GCR7_VITBC</name>
<reference evidence="2 3" key="1">
    <citation type="submission" date="2014-11" db="EMBL/GenBank/DDBJ databases">
        <authorList>
            <person name="Zhu J."/>
            <person name="Qi W."/>
            <person name="Song R."/>
        </authorList>
    </citation>
    <scope>NUCLEOTIDE SEQUENCE [LARGE SCALE GENOMIC DNA]</scope>
</reference>
<feature type="signal peptide" evidence="1">
    <location>
        <begin position="1"/>
        <end position="21"/>
    </location>
</feature>
<dbReference type="VEuPathDB" id="CryptoDB:Vbra_22209"/>
<evidence type="ECO:0000313" key="3">
    <source>
        <dbReference type="Proteomes" id="UP000041254"/>
    </source>
</evidence>
<organism evidence="2 3">
    <name type="scientific">Vitrella brassicaformis (strain CCMP3155)</name>
    <dbReference type="NCBI Taxonomy" id="1169540"/>
    <lineage>
        <taxon>Eukaryota</taxon>
        <taxon>Sar</taxon>
        <taxon>Alveolata</taxon>
        <taxon>Colpodellida</taxon>
        <taxon>Vitrellaceae</taxon>
        <taxon>Vitrella</taxon>
    </lineage>
</organism>
<sequence>MATVVMVIILCVVSTTVGTEARPAQQVRFRHLQGLPDGTSLSASEYEALLGLLGGSRDTTRLTSLYRTSVHGTTYGDLLDNVDDAKPLVFVVRKDN</sequence>
<proteinExistence type="predicted"/>
<dbReference type="Proteomes" id="UP000041254">
    <property type="component" value="Unassembled WGS sequence"/>
</dbReference>
<evidence type="ECO:0000256" key="1">
    <source>
        <dbReference type="SAM" id="SignalP"/>
    </source>
</evidence>
<feature type="chain" id="PRO_5005190288" description="Inhibitor I9 domain-containing protein" evidence="1">
    <location>
        <begin position="22"/>
        <end position="96"/>
    </location>
</feature>
<gene>
    <name evidence="2" type="ORF">Vbra_22209</name>
</gene>
<dbReference type="AlphaFoldDB" id="A0A0G4GCR7"/>
<protein>
    <recommendedName>
        <fullName evidence="4">Inhibitor I9 domain-containing protein</fullName>
    </recommendedName>
</protein>
<keyword evidence="1" id="KW-0732">Signal</keyword>
<evidence type="ECO:0008006" key="4">
    <source>
        <dbReference type="Google" id="ProtNLM"/>
    </source>
</evidence>
<dbReference type="InParanoid" id="A0A0G4GCR7"/>
<evidence type="ECO:0000313" key="2">
    <source>
        <dbReference type="EMBL" id="CEM27068.1"/>
    </source>
</evidence>
<accession>A0A0G4GCR7</accession>
<keyword evidence="3" id="KW-1185">Reference proteome</keyword>